<evidence type="ECO:0000259" key="1">
    <source>
        <dbReference type="PROSITE" id="PS50878"/>
    </source>
</evidence>
<sequence>MCRASDCDAVVQGSIPDKKLRNISYLYNILHSNTLGILMFLERSIHNSSSPHLESNTDLQYHIQKDYTYTIDNDANIHRQLKHKLNCFDTDIDVSNVYTSRYIAITTSVGSRAKFCPILRVSPPNGQCRRMVGVAAERLVSPPNGRCRRRTVGAAEIVGVAEWSVSPNGWGNNLSFLNRPYPLANMEAHKKTMLIHKLRRHFWPIGCDTYRPDDAYRLDPLSEPRNNQAFWRLTKNVMNSPQNTYSSKPLKDVNGDPITDPTEKANALLNQFCPRERRERSDERTKLYKQIIQDVINDQQAYPLNSTITEAELRRNLKNLKSKAMGKDRIHNKMISNLNDTNLKTLLHLFNKYLVKGYIPTDWKTAIVIPILKPNKPPEDTDSYRPISLTSCLCKIMEKIFNNRLQWHLEKHKYLPKFQTGFRSGCTTNDNIVRLESDIISGFNEKKSTTAVFLDLKKAYDNTWITGLIYKLSKLNFRGNILNWLQNFLTNRSITVKMENNMSEERYLNRGVPQGCVLSRILFNIMMADFPPPVAGCKTSLFADDIETHVTTINKRQAETTLQPYLDIIDSWTKHWKLELSTPKCAALSWDHHINHINNGIQKRANLIKMLTYGKHPLQTTLLLRIYTAIIRSKIDYGAAVISSAPKTRIQKLETTQNSILRFIQGGMRSTPIALMQAETGITSIQERWDLLAKTYLIKLCSKPWNPAYSTIYYLSKSKKEWKTRSTPSTVRHLRELKLSYKIHPRNKPSDQPHKDPIAPWQLFSIPVELFPMSKTAAKQNNHLTSATFRAINKDEPPDHLSIYTD</sequence>
<dbReference type="InterPro" id="IPR043502">
    <property type="entry name" value="DNA/RNA_pol_sf"/>
</dbReference>
<dbReference type="PROSITE" id="PS50878">
    <property type="entry name" value="RT_POL"/>
    <property type="match status" value="1"/>
</dbReference>
<protein>
    <recommendedName>
        <fullName evidence="1">Reverse transcriptase domain-containing protein</fullName>
    </recommendedName>
</protein>
<dbReference type="Proteomes" id="UP000076858">
    <property type="component" value="Unassembled WGS sequence"/>
</dbReference>
<organism evidence="2 3">
    <name type="scientific">Daphnia magna</name>
    <dbReference type="NCBI Taxonomy" id="35525"/>
    <lineage>
        <taxon>Eukaryota</taxon>
        <taxon>Metazoa</taxon>
        <taxon>Ecdysozoa</taxon>
        <taxon>Arthropoda</taxon>
        <taxon>Crustacea</taxon>
        <taxon>Branchiopoda</taxon>
        <taxon>Diplostraca</taxon>
        <taxon>Cladocera</taxon>
        <taxon>Anomopoda</taxon>
        <taxon>Daphniidae</taxon>
        <taxon>Daphnia</taxon>
    </lineage>
</organism>
<dbReference type="CDD" id="cd01650">
    <property type="entry name" value="RT_nLTR_like"/>
    <property type="match status" value="1"/>
</dbReference>
<evidence type="ECO:0000313" key="3">
    <source>
        <dbReference type="Proteomes" id="UP000076858"/>
    </source>
</evidence>
<feature type="domain" description="Reverse transcriptase" evidence="1">
    <location>
        <begin position="352"/>
        <end position="612"/>
    </location>
</feature>
<dbReference type="Pfam" id="PF00078">
    <property type="entry name" value="RVT_1"/>
    <property type="match status" value="1"/>
</dbReference>
<keyword evidence="3" id="KW-1185">Reference proteome</keyword>
<name>A0A164Q3B5_9CRUS</name>
<dbReference type="OrthoDB" id="6381824at2759"/>
<comment type="caution">
    <text evidence="2">The sequence shown here is derived from an EMBL/GenBank/DDBJ whole genome shotgun (WGS) entry which is preliminary data.</text>
</comment>
<gene>
    <name evidence="2" type="ORF">APZ42_028916</name>
</gene>
<dbReference type="InterPro" id="IPR000477">
    <property type="entry name" value="RT_dom"/>
</dbReference>
<reference evidence="2 3" key="1">
    <citation type="submission" date="2016-03" db="EMBL/GenBank/DDBJ databases">
        <title>EvidentialGene: Evidence-directed Construction of Genes on Genomes.</title>
        <authorList>
            <person name="Gilbert D.G."/>
            <person name="Choi J.-H."/>
            <person name="Mockaitis K."/>
            <person name="Colbourne J."/>
            <person name="Pfrender M."/>
        </authorList>
    </citation>
    <scope>NUCLEOTIDE SEQUENCE [LARGE SCALE GENOMIC DNA]</scope>
    <source>
        <strain evidence="2 3">Xinb3</strain>
        <tissue evidence="2">Complete organism</tissue>
    </source>
</reference>
<dbReference type="GO" id="GO:0071897">
    <property type="term" value="P:DNA biosynthetic process"/>
    <property type="evidence" value="ECO:0007669"/>
    <property type="project" value="UniProtKB-ARBA"/>
</dbReference>
<evidence type="ECO:0000313" key="2">
    <source>
        <dbReference type="EMBL" id="KZS07393.1"/>
    </source>
</evidence>
<dbReference type="AlphaFoldDB" id="A0A164Q3B5"/>
<dbReference type="EMBL" id="LRGB01002485">
    <property type="protein sequence ID" value="KZS07393.1"/>
    <property type="molecule type" value="Genomic_DNA"/>
</dbReference>
<dbReference type="SUPFAM" id="SSF56672">
    <property type="entry name" value="DNA/RNA polymerases"/>
    <property type="match status" value="1"/>
</dbReference>
<accession>A0A164Q3B5</accession>
<dbReference type="PANTHER" id="PTHR19446">
    <property type="entry name" value="REVERSE TRANSCRIPTASES"/>
    <property type="match status" value="1"/>
</dbReference>
<dbReference type="STRING" id="35525.A0A164Q3B5"/>
<proteinExistence type="predicted"/>